<evidence type="ECO:0000256" key="4">
    <source>
        <dbReference type="ARBA" id="ARBA00023002"/>
    </source>
</evidence>
<protein>
    <recommendedName>
        <fullName evidence="7">Rieske domain-containing protein</fullName>
    </recommendedName>
</protein>
<feature type="domain" description="Rieske" evidence="7">
    <location>
        <begin position="20"/>
        <end position="128"/>
    </location>
</feature>
<dbReference type="Pfam" id="PF00848">
    <property type="entry name" value="Ring_hydroxyl_A"/>
    <property type="match status" value="1"/>
</dbReference>
<dbReference type="GO" id="GO:0004497">
    <property type="term" value="F:monooxygenase activity"/>
    <property type="evidence" value="ECO:0007669"/>
    <property type="project" value="UniProtKB-ARBA"/>
</dbReference>
<organism evidence="8 9">
    <name type="scientific">Mycobacterium mantenii</name>
    <dbReference type="NCBI Taxonomy" id="560555"/>
    <lineage>
        <taxon>Bacteria</taxon>
        <taxon>Bacillati</taxon>
        <taxon>Actinomycetota</taxon>
        <taxon>Actinomycetes</taxon>
        <taxon>Mycobacteriales</taxon>
        <taxon>Mycobacteriaceae</taxon>
        <taxon>Mycobacterium</taxon>
        <taxon>Mycobacterium avium complex (MAC)</taxon>
    </lineage>
</organism>
<keyword evidence="2" id="KW-0001">2Fe-2S</keyword>
<evidence type="ECO:0000256" key="1">
    <source>
        <dbReference type="ARBA" id="ARBA00008751"/>
    </source>
</evidence>
<evidence type="ECO:0000256" key="6">
    <source>
        <dbReference type="ARBA" id="ARBA00023014"/>
    </source>
</evidence>
<dbReference type="CDD" id="cd03469">
    <property type="entry name" value="Rieske_RO_Alpha_N"/>
    <property type="match status" value="1"/>
</dbReference>
<evidence type="ECO:0000256" key="3">
    <source>
        <dbReference type="ARBA" id="ARBA00022723"/>
    </source>
</evidence>
<dbReference type="PROSITE" id="PS51296">
    <property type="entry name" value="RIESKE"/>
    <property type="match status" value="1"/>
</dbReference>
<keyword evidence="6" id="KW-0411">Iron-sulfur</keyword>
<evidence type="ECO:0000313" key="9">
    <source>
        <dbReference type="Proteomes" id="UP000192760"/>
    </source>
</evidence>
<sequence length="410" mass="45711">MFSDPEIYELEMARIFGRSWLFVGFESEIPEPGDYVVRPMGGDSVIVTKGKDGAISILLNRCAHRGVQLCVTDCGSATRLQCPYHGWTYGLDGRLLAIPSQRYWIAGKKSEYGLRTARVATRGGLIFGTWQQDMPDFETYLGDFAFYFDSIFCAVDKNLVAIGPPQRWALPFDWKIGTENSLGDGYHLQATHKSLVDIGLLPVLAQSLEGIIGADPRWGHGFLAPMAPERPSLEAALHWLPAAVLPEIERHLSAEQLTLLRNGTATNIATIFPNTTWSMAPGLFFFVRTWQPVAPGQIEIWTWTLSHPDASEEQKRARDRGLNMTFGPTGMFGQDDLVIFARGQRAARGTLGSHEFMNYGYSNGAPDKRGYLSDDGEWPGPGDVWLGFPGDDQIWNFYIRWLHLMTGGDL</sequence>
<evidence type="ECO:0000259" key="7">
    <source>
        <dbReference type="PROSITE" id="PS51296"/>
    </source>
</evidence>
<dbReference type="Pfam" id="PF00355">
    <property type="entry name" value="Rieske"/>
    <property type="match status" value="1"/>
</dbReference>
<dbReference type="GO" id="GO:0005506">
    <property type="term" value="F:iron ion binding"/>
    <property type="evidence" value="ECO:0007669"/>
    <property type="project" value="InterPro"/>
</dbReference>
<accession>A0A1X0F7N2</accession>
<dbReference type="InterPro" id="IPR001663">
    <property type="entry name" value="Rng_hydr_dOase-A"/>
</dbReference>
<dbReference type="GO" id="GO:0051537">
    <property type="term" value="F:2 iron, 2 sulfur cluster binding"/>
    <property type="evidence" value="ECO:0007669"/>
    <property type="project" value="UniProtKB-KW"/>
</dbReference>
<dbReference type="RefSeq" id="WP_083099720.1">
    <property type="nucleotide sequence ID" value="NZ_AP022590.1"/>
</dbReference>
<dbReference type="Gene3D" id="3.90.380.10">
    <property type="entry name" value="Naphthalene 1,2-dioxygenase Alpha Subunit, Chain A, domain 1"/>
    <property type="match status" value="1"/>
</dbReference>
<dbReference type="Proteomes" id="UP000192760">
    <property type="component" value="Unassembled WGS sequence"/>
</dbReference>
<dbReference type="Gene3D" id="2.102.10.10">
    <property type="entry name" value="Rieske [2Fe-2S] iron-sulphur domain"/>
    <property type="match status" value="1"/>
</dbReference>
<gene>
    <name evidence="8" type="ORF">BST30_26555</name>
</gene>
<evidence type="ECO:0000313" key="8">
    <source>
        <dbReference type="EMBL" id="ORA97816.1"/>
    </source>
</evidence>
<comment type="caution">
    <text evidence="8">The sequence shown here is derived from an EMBL/GenBank/DDBJ whole genome shotgun (WGS) entry which is preliminary data.</text>
</comment>
<dbReference type="SUPFAM" id="SSF55961">
    <property type="entry name" value="Bet v1-like"/>
    <property type="match status" value="1"/>
</dbReference>
<dbReference type="InterPro" id="IPR015879">
    <property type="entry name" value="Ring_hydroxy_dOase_asu_C_dom"/>
</dbReference>
<dbReference type="GO" id="GO:0016705">
    <property type="term" value="F:oxidoreductase activity, acting on paired donors, with incorporation or reduction of molecular oxygen"/>
    <property type="evidence" value="ECO:0007669"/>
    <property type="project" value="UniProtKB-ARBA"/>
</dbReference>
<keyword evidence="5" id="KW-0408">Iron</keyword>
<dbReference type="SUPFAM" id="SSF50022">
    <property type="entry name" value="ISP domain"/>
    <property type="match status" value="1"/>
</dbReference>
<evidence type="ECO:0000256" key="5">
    <source>
        <dbReference type="ARBA" id="ARBA00023004"/>
    </source>
</evidence>
<comment type="similarity">
    <text evidence="1">Belongs to the bacterial ring-hydroxylating dioxygenase alpha subunit family.</text>
</comment>
<reference evidence="8 9" key="1">
    <citation type="submission" date="2017-02" db="EMBL/GenBank/DDBJ databases">
        <title>The new phylogeny of genus Mycobacterium.</title>
        <authorList>
            <person name="Tortoli E."/>
            <person name="Trovato A."/>
            <person name="Cirillo D.M."/>
        </authorList>
    </citation>
    <scope>NUCLEOTIDE SEQUENCE [LARGE SCALE GENOMIC DNA]</scope>
    <source>
        <strain evidence="8 9">DSM 45255</strain>
    </source>
</reference>
<proteinExistence type="inferred from homology"/>
<dbReference type="PANTHER" id="PTHR43756">
    <property type="entry name" value="CHOLINE MONOOXYGENASE, CHLOROPLASTIC"/>
    <property type="match status" value="1"/>
</dbReference>
<name>A0A1X0F7N2_MYCNT</name>
<keyword evidence="4" id="KW-0560">Oxidoreductase</keyword>
<keyword evidence="3" id="KW-0479">Metal-binding</keyword>
<dbReference type="EMBL" id="MVHW01000051">
    <property type="protein sequence ID" value="ORA97816.1"/>
    <property type="molecule type" value="Genomic_DNA"/>
</dbReference>
<dbReference type="InterPro" id="IPR036922">
    <property type="entry name" value="Rieske_2Fe-2S_sf"/>
</dbReference>
<evidence type="ECO:0000256" key="2">
    <source>
        <dbReference type="ARBA" id="ARBA00022714"/>
    </source>
</evidence>
<dbReference type="PANTHER" id="PTHR43756:SF1">
    <property type="entry name" value="3-PHENYLPROPIONATE_CINNAMIC ACID DIOXYGENASE SUBUNIT ALPHA"/>
    <property type="match status" value="1"/>
</dbReference>
<dbReference type="InterPro" id="IPR017941">
    <property type="entry name" value="Rieske_2Fe-2S"/>
</dbReference>
<dbReference type="AlphaFoldDB" id="A0A1X0F7N2"/>
<dbReference type="STRING" id="560555.BST30_26555"/>
<dbReference type="PRINTS" id="PR00090">
    <property type="entry name" value="RNGDIOXGNASE"/>
</dbReference>